<reference evidence="3" key="2">
    <citation type="submission" date="2023-06" db="EMBL/GenBank/DDBJ databases">
        <authorList>
            <person name="Swenson N.G."/>
            <person name="Wegrzyn J.L."/>
            <person name="Mcevoy S.L."/>
        </authorList>
    </citation>
    <scope>NUCLEOTIDE SEQUENCE</scope>
    <source>
        <strain evidence="3">NS2018</strain>
        <tissue evidence="3">Leaf</tissue>
    </source>
</reference>
<dbReference type="PANTHER" id="PTHR47186:SF3">
    <property type="entry name" value="OS09G0267800 PROTEIN"/>
    <property type="match status" value="1"/>
</dbReference>
<organism evidence="3 4">
    <name type="scientific">Acer saccharum</name>
    <name type="common">Sugar maple</name>
    <dbReference type="NCBI Taxonomy" id="4024"/>
    <lineage>
        <taxon>Eukaryota</taxon>
        <taxon>Viridiplantae</taxon>
        <taxon>Streptophyta</taxon>
        <taxon>Embryophyta</taxon>
        <taxon>Tracheophyta</taxon>
        <taxon>Spermatophyta</taxon>
        <taxon>Magnoliopsida</taxon>
        <taxon>eudicotyledons</taxon>
        <taxon>Gunneridae</taxon>
        <taxon>Pentapetalae</taxon>
        <taxon>rosids</taxon>
        <taxon>malvids</taxon>
        <taxon>Sapindales</taxon>
        <taxon>Sapindaceae</taxon>
        <taxon>Hippocastanoideae</taxon>
        <taxon>Acereae</taxon>
        <taxon>Acer</taxon>
    </lineage>
</organism>
<dbReference type="SUPFAM" id="SSF52058">
    <property type="entry name" value="L domain-like"/>
    <property type="match status" value="2"/>
</dbReference>
<accession>A0AA39SDT2</accession>
<gene>
    <name evidence="3" type="ORF">LWI29_033347</name>
</gene>
<dbReference type="PANTHER" id="PTHR47186">
    <property type="entry name" value="LEUCINE-RICH REPEAT-CONTAINING PROTEIN 57"/>
    <property type="match status" value="1"/>
</dbReference>
<feature type="domain" description="Disease resistance R13L4/SHOC-2-like LRR" evidence="2">
    <location>
        <begin position="351"/>
        <end position="561"/>
    </location>
</feature>
<dbReference type="Gene3D" id="3.80.10.10">
    <property type="entry name" value="Ribonuclease Inhibitor"/>
    <property type="match status" value="4"/>
</dbReference>
<evidence type="ECO:0000313" key="4">
    <source>
        <dbReference type="Proteomes" id="UP001168877"/>
    </source>
</evidence>
<keyword evidence="1" id="KW-0677">Repeat</keyword>
<reference evidence="3" key="1">
    <citation type="journal article" date="2022" name="Plant J.">
        <title>Strategies of tolerance reflected in two North American maple genomes.</title>
        <authorList>
            <person name="McEvoy S.L."/>
            <person name="Sezen U.U."/>
            <person name="Trouern-Trend A."/>
            <person name="McMahon S.M."/>
            <person name="Schaberg P.G."/>
            <person name="Yang J."/>
            <person name="Wegrzyn J.L."/>
            <person name="Swenson N.G."/>
        </authorList>
    </citation>
    <scope>NUCLEOTIDE SEQUENCE</scope>
    <source>
        <strain evidence="3">NS2018</strain>
    </source>
</reference>
<evidence type="ECO:0000256" key="1">
    <source>
        <dbReference type="ARBA" id="ARBA00022737"/>
    </source>
</evidence>
<dbReference type="PROSITE" id="PS51450">
    <property type="entry name" value="LRR"/>
    <property type="match status" value="1"/>
</dbReference>
<dbReference type="InterPro" id="IPR032675">
    <property type="entry name" value="LRR_dom_sf"/>
</dbReference>
<dbReference type="Proteomes" id="UP001168877">
    <property type="component" value="Unassembled WGS sequence"/>
</dbReference>
<protein>
    <recommendedName>
        <fullName evidence="2">Disease resistance R13L4/SHOC-2-like LRR domain-containing protein</fullName>
    </recommendedName>
</protein>
<evidence type="ECO:0000259" key="2">
    <source>
        <dbReference type="Pfam" id="PF23598"/>
    </source>
</evidence>
<dbReference type="InterPro" id="IPR055414">
    <property type="entry name" value="LRR_R13L4/SHOC2-like"/>
</dbReference>
<proteinExistence type="predicted"/>
<dbReference type="AlphaFoldDB" id="A0AA39SDT2"/>
<keyword evidence="4" id="KW-1185">Reference proteome</keyword>
<sequence length="1002" mass="112439">MEEDLVDNDTDVLLMEQRLCAKMQQFEDEDEDETRDELQFDGEEMVNEDWVEGDVAPMLMVHPDFITINDDPKPELVEEKCHAAPKVDNEASLGIGDQSAPKFNNIGVVDSGNTAEEHGSAMVDGEANIGVEPIFDEDEEVQEEDVEVGEEPQLDEVETMEEDLVDNDTDVLLMEQRLCAKMQQFEDEDEDETRDELQFDGEEMVNEDWVEGDVAPMLMVHPDFITINDDPKPELVEEKCHAAPKVDNEASLGIGDQSAPKFNNIGVVDSGNTAEEHGEICFNANSKFENDGPDGTLRKTRHLAFTRCVYDVSQRFKDCYKMKYLRTLIALPIHQSPCTACCYLSEIVLSDMLQTFRCLRSLCLSGYYIRELPNSIGDLKHLRYLNLSYTKIKSLPGSVSNLVNLETLQLQGCSELTKLPSGICNLIHLYYLDIRDTNRLLDMPSGIGNLTGLRLLMKYIVGKGDQLSLRELKDLSNLKGELSIHGLDNVCDTRDAEIANLKNKQDLDDLALEWKCNEVMLSGLSSLTTLKIRKCFPIDEGCSQLMSLAIPDLVSLKYLQIESCPNLVSFRETGFGSMLRHLILKDCPALKALPKDIMIDCESNSCLLEELEIEGCCSLEFFPKGKLSTTLKRLTIQYCENLRSLPEGVMQDDNNSCLLEKLEIEGCRSLEFFPKGKLSTTLKRLTIQYCENLRSLPEGVMRDDNNNYKSQLEILKIVGCPSLQCSTSGKLPYGLKILKISGCLSLEPLIGTMIEDGELLEYIEFSHCETLEILPEFRNSLSHLTEITIIGCPFLNNLPKTGLPTSLQVLMICDCPRLLSLGCLPPNLTSLEIWNCMNLNPMSEWKLHGLTSLIDFSISGECFRDIITFPGDEYLLPGNLISLCISKLENLETLTRGLNNLTLLQELEIIRCHKLRSLPSEGLPSSLGRLRISDFSLENTISSWGGASIEANPSLVSIRMRMNNNRAIPRTSQPLLQNTNARGRSEEREEMVVANSVFNILS</sequence>
<dbReference type="EMBL" id="JAUESC010000381">
    <property type="protein sequence ID" value="KAK0590931.1"/>
    <property type="molecule type" value="Genomic_DNA"/>
</dbReference>
<dbReference type="Pfam" id="PF23598">
    <property type="entry name" value="LRR_14"/>
    <property type="match status" value="1"/>
</dbReference>
<comment type="caution">
    <text evidence="3">The sequence shown here is derived from an EMBL/GenBank/DDBJ whole genome shotgun (WGS) entry which is preliminary data.</text>
</comment>
<evidence type="ECO:0000313" key="3">
    <source>
        <dbReference type="EMBL" id="KAK0590931.1"/>
    </source>
</evidence>
<name>A0AA39SDT2_ACESA</name>
<dbReference type="InterPro" id="IPR001611">
    <property type="entry name" value="Leu-rich_rpt"/>
</dbReference>